<evidence type="ECO:0000313" key="2">
    <source>
        <dbReference type="EMBL" id="MCW1926438.1"/>
    </source>
</evidence>
<evidence type="ECO:0000313" key="3">
    <source>
        <dbReference type="Proteomes" id="UP001320876"/>
    </source>
</evidence>
<dbReference type="Proteomes" id="UP001320876">
    <property type="component" value="Unassembled WGS sequence"/>
</dbReference>
<evidence type="ECO:0008006" key="4">
    <source>
        <dbReference type="Google" id="ProtNLM"/>
    </source>
</evidence>
<accession>A0ABT3GSG5</accession>
<keyword evidence="1" id="KW-0175">Coiled coil</keyword>
<dbReference type="EMBL" id="JAPDDT010000026">
    <property type="protein sequence ID" value="MCW1926438.1"/>
    <property type="molecule type" value="Genomic_DNA"/>
</dbReference>
<comment type="caution">
    <text evidence="2">The sequence shown here is derived from an EMBL/GenBank/DDBJ whole genome shotgun (WGS) entry which is preliminary data.</text>
</comment>
<proteinExistence type="predicted"/>
<evidence type="ECO:0000256" key="1">
    <source>
        <dbReference type="SAM" id="Coils"/>
    </source>
</evidence>
<keyword evidence="3" id="KW-1185">Reference proteome</keyword>
<name>A0ABT3GSG5_9BACT</name>
<organism evidence="2 3">
    <name type="scientific">Luteolibacter arcticus</name>
    <dbReference type="NCBI Taxonomy" id="1581411"/>
    <lineage>
        <taxon>Bacteria</taxon>
        <taxon>Pseudomonadati</taxon>
        <taxon>Verrucomicrobiota</taxon>
        <taxon>Verrucomicrobiia</taxon>
        <taxon>Verrucomicrobiales</taxon>
        <taxon>Verrucomicrobiaceae</taxon>
        <taxon>Luteolibacter</taxon>
    </lineage>
</organism>
<dbReference type="Gene3D" id="1.20.5.340">
    <property type="match status" value="1"/>
</dbReference>
<reference evidence="2 3" key="1">
    <citation type="submission" date="2022-10" db="EMBL/GenBank/DDBJ databases">
        <title>Luteolibacter arcticus strain CCTCC AB 2014275, whole genome shotgun sequencing project.</title>
        <authorList>
            <person name="Zhao G."/>
            <person name="Shen L."/>
        </authorList>
    </citation>
    <scope>NUCLEOTIDE SEQUENCE [LARGE SCALE GENOMIC DNA]</scope>
    <source>
        <strain evidence="2 3">CCTCC AB 2014275</strain>
    </source>
</reference>
<protein>
    <recommendedName>
        <fullName evidence="4">Lipoprotein</fullName>
    </recommendedName>
</protein>
<gene>
    <name evidence="2" type="ORF">OKA05_28060</name>
</gene>
<sequence length="111" mass="12669">MKSIFPLWGRCVAALSICVALNSCGDDPALVLKRDEQRAEISKLQGELSILQERMEQIPPDRSAKIDELKQQAEDNRTQISTLESEVEALEKEKADVEKQHQAYRRKYIAK</sequence>
<dbReference type="RefSeq" id="WP_264490546.1">
    <property type="nucleotide sequence ID" value="NZ_JAPDDT010000026.1"/>
</dbReference>
<feature type="coiled-coil region" evidence="1">
    <location>
        <begin position="34"/>
        <end position="107"/>
    </location>
</feature>